<name>A0A0F9B2B5_9ZZZZ</name>
<dbReference type="AlphaFoldDB" id="A0A0F9B2B5"/>
<feature type="non-terminal residue" evidence="1">
    <location>
        <position position="1"/>
    </location>
</feature>
<dbReference type="EMBL" id="LAZR01054375">
    <property type="protein sequence ID" value="KKK78696.1"/>
    <property type="molecule type" value="Genomic_DNA"/>
</dbReference>
<evidence type="ECO:0000313" key="1">
    <source>
        <dbReference type="EMBL" id="KKK78696.1"/>
    </source>
</evidence>
<proteinExistence type="predicted"/>
<gene>
    <name evidence="1" type="ORF">LCGC14_2840990</name>
</gene>
<comment type="caution">
    <text evidence="1">The sequence shown here is derived from an EMBL/GenBank/DDBJ whole genome shotgun (WGS) entry which is preliminary data.</text>
</comment>
<organism evidence="1">
    <name type="scientific">marine sediment metagenome</name>
    <dbReference type="NCBI Taxonomy" id="412755"/>
    <lineage>
        <taxon>unclassified sequences</taxon>
        <taxon>metagenomes</taxon>
        <taxon>ecological metagenomes</taxon>
    </lineage>
</organism>
<accession>A0A0F9B2B5</accession>
<protein>
    <submittedName>
        <fullName evidence="1">Uncharacterized protein</fullName>
    </submittedName>
</protein>
<sequence length="93" mass="11063">WRIDFSNVSVGYLNKTSYISTIKINTTRSNPSNITLDFGDDKLTNRKEFLLRKKKWRGQIFINCSKCKQKIWNWTKKYNKKLGSYQMLEYIGG</sequence>
<reference evidence="1" key="1">
    <citation type="journal article" date="2015" name="Nature">
        <title>Complex archaea that bridge the gap between prokaryotes and eukaryotes.</title>
        <authorList>
            <person name="Spang A."/>
            <person name="Saw J.H."/>
            <person name="Jorgensen S.L."/>
            <person name="Zaremba-Niedzwiedzka K."/>
            <person name="Martijn J."/>
            <person name="Lind A.E."/>
            <person name="van Eijk R."/>
            <person name="Schleper C."/>
            <person name="Guy L."/>
            <person name="Ettema T.J."/>
        </authorList>
    </citation>
    <scope>NUCLEOTIDE SEQUENCE</scope>
</reference>